<name>A0ABV0BCJ3_9SPHN</name>
<dbReference type="InterPro" id="IPR002549">
    <property type="entry name" value="AI-2E-like"/>
</dbReference>
<gene>
    <name evidence="7" type="ORF">TPR58_18995</name>
</gene>
<feature type="transmembrane region" description="Helical" evidence="6">
    <location>
        <begin position="208"/>
        <end position="230"/>
    </location>
</feature>
<dbReference type="Pfam" id="PF01594">
    <property type="entry name" value="AI-2E_transport"/>
    <property type="match status" value="1"/>
</dbReference>
<dbReference type="PANTHER" id="PTHR21716">
    <property type="entry name" value="TRANSMEMBRANE PROTEIN"/>
    <property type="match status" value="1"/>
</dbReference>
<feature type="transmembrane region" description="Helical" evidence="6">
    <location>
        <begin position="48"/>
        <end position="69"/>
    </location>
</feature>
<feature type="transmembrane region" description="Helical" evidence="6">
    <location>
        <begin position="24"/>
        <end position="42"/>
    </location>
</feature>
<evidence type="ECO:0000256" key="3">
    <source>
        <dbReference type="ARBA" id="ARBA00022692"/>
    </source>
</evidence>
<evidence type="ECO:0000256" key="6">
    <source>
        <dbReference type="SAM" id="Phobius"/>
    </source>
</evidence>
<dbReference type="EMBL" id="JBDIZK010000013">
    <property type="protein sequence ID" value="MEN3749268.1"/>
    <property type="molecule type" value="Genomic_DNA"/>
</dbReference>
<keyword evidence="3 6" id="KW-0812">Transmembrane</keyword>
<comment type="subcellular location">
    <subcellularLocation>
        <location evidence="1">Membrane</location>
        <topology evidence="1">Multi-pass membrane protein</topology>
    </subcellularLocation>
</comment>
<feature type="transmembrane region" description="Helical" evidence="6">
    <location>
        <begin position="150"/>
        <end position="173"/>
    </location>
</feature>
<reference evidence="7 8" key="1">
    <citation type="submission" date="2024-05" db="EMBL/GenBank/DDBJ databases">
        <title>Sphingomonas sp. HF-S3 16S ribosomal RNA gene Genome sequencing and assembly.</title>
        <authorList>
            <person name="Lee H."/>
        </authorList>
    </citation>
    <scope>NUCLEOTIDE SEQUENCE [LARGE SCALE GENOMIC DNA]</scope>
    <source>
        <strain evidence="7 8">HF-S3</strain>
    </source>
</reference>
<dbReference type="Proteomes" id="UP001427805">
    <property type="component" value="Unassembled WGS sequence"/>
</dbReference>
<evidence type="ECO:0000313" key="7">
    <source>
        <dbReference type="EMBL" id="MEN3749268.1"/>
    </source>
</evidence>
<keyword evidence="8" id="KW-1185">Reference proteome</keyword>
<feature type="transmembrane region" description="Helical" evidence="6">
    <location>
        <begin position="78"/>
        <end position="99"/>
    </location>
</feature>
<evidence type="ECO:0000256" key="2">
    <source>
        <dbReference type="ARBA" id="ARBA00009773"/>
    </source>
</evidence>
<evidence type="ECO:0000313" key="8">
    <source>
        <dbReference type="Proteomes" id="UP001427805"/>
    </source>
</evidence>
<organism evidence="7 8">
    <name type="scientific">Sphingomonas rustica</name>
    <dbReference type="NCBI Taxonomy" id="3103142"/>
    <lineage>
        <taxon>Bacteria</taxon>
        <taxon>Pseudomonadati</taxon>
        <taxon>Pseudomonadota</taxon>
        <taxon>Alphaproteobacteria</taxon>
        <taxon>Sphingomonadales</taxon>
        <taxon>Sphingomonadaceae</taxon>
        <taxon>Sphingomonas</taxon>
    </lineage>
</organism>
<evidence type="ECO:0000256" key="4">
    <source>
        <dbReference type="ARBA" id="ARBA00022989"/>
    </source>
</evidence>
<dbReference type="PANTHER" id="PTHR21716:SF62">
    <property type="entry name" value="TRANSPORT PROTEIN YDBI-RELATED"/>
    <property type="match status" value="1"/>
</dbReference>
<feature type="transmembrane region" description="Helical" evidence="6">
    <location>
        <begin position="236"/>
        <end position="254"/>
    </location>
</feature>
<proteinExistence type="inferred from homology"/>
<evidence type="ECO:0000256" key="5">
    <source>
        <dbReference type="ARBA" id="ARBA00023136"/>
    </source>
</evidence>
<dbReference type="RefSeq" id="WP_346248310.1">
    <property type="nucleotide sequence ID" value="NZ_JBDIZK010000013.1"/>
</dbReference>
<comment type="caution">
    <text evidence="7">The sequence shown here is derived from an EMBL/GenBank/DDBJ whole genome shotgun (WGS) entry which is preliminary data.</text>
</comment>
<sequence length="351" mass="37199">MTATPPTEPDANARLLSGARASRLFTAGAALLALLAFAALLWQLRPVLLLLFAATLVAIVLGALTRLICRFVPVPRPVALAVAAITLFGSIFAIAGLFGTELVNQVNQLARLVPGGWQDLSDRVGEERLNHIVEQFSPSGNNIVSIVRSILSFVSGMLSATLLAMLGGVFLAAQPSTYRAGFRMLLPRTWEERGDETLHELGVALRRFLLGQTVSVIFVGVTIFLGMWLIGAPSPLALAVIAAILGFIPVIGPLMAAAPAVLIGLTMGGDAVWKIAAIYFVVQQTDGNLVNALVMRHSVKIPPAVTMFSLFSIGVIFGPAGLILGGPLTVLCFVLIRKLWIEGRLGKPVDP</sequence>
<keyword evidence="4 6" id="KW-1133">Transmembrane helix</keyword>
<comment type="similarity">
    <text evidence="2">Belongs to the autoinducer-2 exporter (AI-2E) (TC 2.A.86) family.</text>
</comment>
<keyword evidence="5 6" id="KW-0472">Membrane</keyword>
<feature type="transmembrane region" description="Helical" evidence="6">
    <location>
        <begin position="310"/>
        <end position="336"/>
    </location>
</feature>
<protein>
    <submittedName>
        <fullName evidence="7">AI-2E family transporter</fullName>
    </submittedName>
</protein>
<accession>A0ABV0BCJ3</accession>
<evidence type="ECO:0000256" key="1">
    <source>
        <dbReference type="ARBA" id="ARBA00004141"/>
    </source>
</evidence>
<feature type="transmembrane region" description="Helical" evidence="6">
    <location>
        <begin position="261"/>
        <end position="282"/>
    </location>
</feature>